<feature type="region of interest" description="Disordered" evidence="1">
    <location>
        <begin position="1"/>
        <end position="26"/>
    </location>
</feature>
<dbReference type="AlphaFoldDB" id="A0A0F7FZC8"/>
<keyword evidence="3" id="KW-1185">Reference proteome</keyword>
<sequence>MSPVPQDTETQVIPGHTSAISAFPAHSRVDLRNKKAGAEQRPADGVAVPSGPWCRYGTRALQAFHREAR</sequence>
<dbReference type="KEGG" id="sxi:SXIM_46080"/>
<dbReference type="EMBL" id="CP009922">
    <property type="protein sequence ID" value="AKG45992.1"/>
    <property type="molecule type" value="Genomic_DNA"/>
</dbReference>
<evidence type="ECO:0000313" key="3">
    <source>
        <dbReference type="Proteomes" id="UP000034034"/>
    </source>
</evidence>
<protein>
    <submittedName>
        <fullName evidence="2">Uncharacterized protein</fullName>
    </submittedName>
</protein>
<name>A0A0F7FZC8_9ACTN</name>
<reference evidence="2" key="1">
    <citation type="submission" date="2019-08" db="EMBL/GenBank/DDBJ databases">
        <title>Complete genome sequence of a mangrove-derived Streptomyces xiamenensis.</title>
        <authorList>
            <person name="Xu J."/>
        </authorList>
    </citation>
    <scope>NUCLEOTIDE SEQUENCE</scope>
    <source>
        <strain evidence="2">318</strain>
    </source>
</reference>
<accession>A0A0F7FZC8</accession>
<dbReference type="Proteomes" id="UP000034034">
    <property type="component" value="Chromosome"/>
</dbReference>
<proteinExistence type="predicted"/>
<feature type="compositionally biased region" description="Polar residues" evidence="1">
    <location>
        <begin position="1"/>
        <end position="11"/>
    </location>
</feature>
<gene>
    <name evidence="2" type="ORF">SXIM_46080</name>
</gene>
<dbReference type="PATRIC" id="fig|408015.6.peg.4663"/>
<evidence type="ECO:0000256" key="1">
    <source>
        <dbReference type="SAM" id="MobiDB-lite"/>
    </source>
</evidence>
<dbReference type="HOGENOM" id="CLU_2774357_0_0_11"/>
<evidence type="ECO:0000313" key="2">
    <source>
        <dbReference type="EMBL" id="AKG45992.1"/>
    </source>
</evidence>
<organism evidence="2 3">
    <name type="scientific">Streptomyces xiamenensis</name>
    <dbReference type="NCBI Taxonomy" id="408015"/>
    <lineage>
        <taxon>Bacteria</taxon>
        <taxon>Bacillati</taxon>
        <taxon>Actinomycetota</taxon>
        <taxon>Actinomycetes</taxon>
        <taxon>Kitasatosporales</taxon>
        <taxon>Streptomycetaceae</taxon>
        <taxon>Streptomyces</taxon>
    </lineage>
</organism>
<dbReference type="STRING" id="408015.SXIM_46080"/>